<keyword evidence="7 16" id="KW-0732">Signal</keyword>
<dbReference type="AlphaFoldDB" id="A0A1H4K3P6"/>
<keyword evidence="11 14" id="KW-0472">Membrane</keyword>
<feature type="domain" description="TonB-dependent receptor plug" evidence="18">
    <location>
        <begin position="149"/>
        <end position="248"/>
    </location>
</feature>
<dbReference type="GO" id="GO:0015344">
    <property type="term" value="F:siderophore uptake transmembrane transporter activity"/>
    <property type="evidence" value="ECO:0007669"/>
    <property type="project" value="TreeGrafter"/>
</dbReference>
<evidence type="ECO:0000259" key="18">
    <source>
        <dbReference type="Pfam" id="PF07715"/>
    </source>
</evidence>
<evidence type="ECO:0000313" key="20">
    <source>
        <dbReference type="Proteomes" id="UP000182409"/>
    </source>
</evidence>
<dbReference type="SUPFAM" id="SSF49464">
    <property type="entry name" value="Carboxypeptidase regulatory domain-like"/>
    <property type="match status" value="1"/>
</dbReference>
<evidence type="ECO:0000256" key="11">
    <source>
        <dbReference type="ARBA" id="ARBA00023136"/>
    </source>
</evidence>
<feature type="domain" description="TonB-dependent receptor-like beta-barrel" evidence="17">
    <location>
        <begin position="369"/>
        <end position="765"/>
    </location>
</feature>
<name>A0A1H4K3P6_9BACT</name>
<dbReference type="Gene3D" id="2.170.130.10">
    <property type="entry name" value="TonB-dependent receptor, plug domain"/>
    <property type="match status" value="1"/>
</dbReference>
<keyword evidence="3 14" id="KW-0813">Transport</keyword>
<accession>A0A1H4K3P6</accession>
<dbReference type="RefSeq" id="WP_083350331.1">
    <property type="nucleotide sequence ID" value="NZ_FNSD01000001.1"/>
</dbReference>
<dbReference type="GO" id="GO:0009279">
    <property type="term" value="C:cell outer membrane"/>
    <property type="evidence" value="ECO:0007669"/>
    <property type="project" value="UniProtKB-SubCell"/>
</dbReference>
<keyword evidence="8" id="KW-0408">Iron</keyword>
<evidence type="ECO:0000259" key="17">
    <source>
        <dbReference type="Pfam" id="PF00593"/>
    </source>
</evidence>
<evidence type="ECO:0000256" key="14">
    <source>
        <dbReference type="PROSITE-ProRule" id="PRU01360"/>
    </source>
</evidence>
<evidence type="ECO:0000256" key="6">
    <source>
        <dbReference type="ARBA" id="ARBA00022692"/>
    </source>
</evidence>
<keyword evidence="6 14" id="KW-0812">Transmembrane</keyword>
<dbReference type="InterPro" id="IPR000531">
    <property type="entry name" value="Beta-barrel_TonB"/>
</dbReference>
<evidence type="ECO:0000256" key="7">
    <source>
        <dbReference type="ARBA" id="ARBA00022729"/>
    </source>
</evidence>
<protein>
    <submittedName>
        <fullName evidence="19">Iron complex outermembrane recepter protein</fullName>
    </submittedName>
</protein>
<evidence type="ECO:0000256" key="3">
    <source>
        <dbReference type="ARBA" id="ARBA00022448"/>
    </source>
</evidence>
<evidence type="ECO:0000256" key="16">
    <source>
        <dbReference type="SAM" id="SignalP"/>
    </source>
</evidence>
<dbReference type="InterPro" id="IPR010105">
    <property type="entry name" value="TonB_sidphr_rcpt"/>
</dbReference>
<dbReference type="Pfam" id="PF00593">
    <property type="entry name" value="TonB_dep_Rec_b-barrel"/>
    <property type="match status" value="1"/>
</dbReference>
<keyword evidence="9" id="KW-0406">Ion transport</keyword>
<dbReference type="PANTHER" id="PTHR32552:SF68">
    <property type="entry name" value="FERRICHROME OUTER MEMBRANE TRANSPORTER_PHAGE RECEPTOR"/>
    <property type="match status" value="1"/>
</dbReference>
<evidence type="ECO:0000256" key="8">
    <source>
        <dbReference type="ARBA" id="ARBA00023004"/>
    </source>
</evidence>
<keyword evidence="10 15" id="KW-0798">TonB box</keyword>
<dbReference type="CDD" id="cd01347">
    <property type="entry name" value="ligand_gated_channel"/>
    <property type="match status" value="1"/>
</dbReference>
<dbReference type="Proteomes" id="UP000182409">
    <property type="component" value="Unassembled WGS sequence"/>
</dbReference>
<evidence type="ECO:0000256" key="2">
    <source>
        <dbReference type="ARBA" id="ARBA00009810"/>
    </source>
</evidence>
<dbReference type="InterPro" id="IPR036942">
    <property type="entry name" value="Beta-barrel_TonB_sf"/>
</dbReference>
<dbReference type="InterPro" id="IPR012910">
    <property type="entry name" value="Plug_dom"/>
</dbReference>
<evidence type="ECO:0000256" key="4">
    <source>
        <dbReference type="ARBA" id="ARBA00022452"/>
    </source>
</evidence>
<keyword evidence="4 14" id="KW-1134">Transmembrane beta strand</keyword>
<evidence type="ECO:0000256" key="1">
    <source>
        <dbReference type="ARBA" id="ARBA00004571"/>
    </source>
</evidence>
<proteinExistence type="inferred from homology"/>
<dbReference type="GO" id="GO:0038023">
    <property type="term" value="F:signaling receptor activity"/>
    <property type="evidence" value="ECO:0007669"/>
    <property type="project" value="InterPro"/>
</dbReference>
<evidence type="ECO:0000256" key="9">
    <source>
        <dbReference type="ARBA" id="ARBA00023065"/>
    </source>
</evidence>
<dbReference type="SUPFAM" id="SSF56935">
    <property type="entry name" value="Porins"/>
    <property type="match status" value="1"/>
</dbReference>
<dbReference type="GO" id="GO:0015891">
    <property type="term" value="P:siderophore transport"/>
    <property type="evidence" value="ECO:0007669"/>
    <property type="project" value="InterPro"/>
</dbReference>
<dbReference type="NCBIfam" id="TIGR01783">
    <property type="entry name" value="TonB-siderophor"/>
    <property type="match status" value="1"/>
</dbReference>
<evidence type="ECO:0000256" key="15">
    <source>
        <dbReference type="RuleBase" id="RU003357"/>
    </source>
</evidence>
<organism evidence="19 20">
    <name type="scientific">Terriglobus roseus</name>
    <dbReference type="NCBI Taxonomy" id="392734"/>
    <lineage>
        <taxon>Bacteria</taxon>
        <taxon>Pseudomonadati</taxon>
        <taxon>Acidobacteriota</taxon>
        <taxon>Terriglobia</taxon>
        <taxon>Terriglobales</taxon>
        <taxon>Acidobacteriaceae</taxon>
        <taxon>Terriglobus</taxon>
    </lineage>
</organism>
<comment type="subcellular location">
    <subcellularLocation>
        <location evidence="1 14">Cell outer membrane</location>
        <topology evidence="1 14">Multi-pass membrane protein</topology>
    </subcellularLocation>
</comment>
<dbReference type="Pfam" id="PF07715">
    <property type="entry name" value="Plug"/>
    <property type="match status" value="1"/>
</dbReference>
<dbReference type="OrthoDB" id="127311at2"/>
<dbReference type="PANTHER" id="PTHR32552">
    <property type="entry name" value="FERRICHROME IRON RECEPTOR-RELATED"/>
    <property type="match status" value="1"/>
</dbReference>
<evidence type="ECO:0000256" key="12">
    <source>
        <dbReference type="ARBA" id="ARBA00023170"/>
    </source>
</evidence>
<dbReference type="InterPro" id="IPR039426">
    <property type="entry name" value="TonB-dep_rcpt-like"/>
</dbReference>
<dbReference type="Gene3D" id="2.40.170.20">
    <property type="entry name" value="TonB-dependent receptor, beta-barrel domain"/>
    <property type="match status" value="1"/>
</dbReference>
<dbReference type="Gene3D" id="2.60.40.1120">
    <property type="entry name" value="Carboxypeptidase-like, regulatory domain"/>
    <property type="match status" value="1"/>
</dbReference>
<dbReference type="PROSITE" id="PS52016">
    <property type="entry name" value="TONB_DEPENDENT_REC_3"/>
    <property type="match status" value="1"/>
</dbReference>
<dbReference type="InterPro" id="IPR037066">
    <property type="entry name" value="Plug_dom_sf"/>
</dbReference>
<reference evidence="19 20" key="1">
    <citation type="submission" date="2016-10" db="EMBL/GenBank/DDBJ databases">
        <authorList>
            <person name="de Groot N.N."/>
        </authorList>
    </citation>
    <scope>NUCLEOTIDE SEQUENCE [LARGE SCALE GENOMIC DNA]</scope>
    <source>
        <strain evidence="19 20">AB35.6</strain>
    </source>
</reference>
<comment type="similarity">
    <text evidence="2 14 15">Belongs to the TonB-dependent receptor family.</text>
</comment>
<dbReference type="EMBL" id="FNSD01000001">
    <property type="protein sequence ID" value="SEB52522.1"/>
    <property type="molecule type" value="Genomic_DNA"/>
</dbReference>
<evidence type="ECO:0000313" key="19">
    <source>
        <dbReference type="EMBL" id="SEB52522.1"/>
    </source>
</evidence>
<gene>
    <name evidence="19" type="ORF">SAMN05443244_0959</name>
</gene>
<evidence type="ECO:0000256" key="10">
    <source>
        <dbReference type="ARBA" id="ARBA00023077"/>
    </source>
</evidence>
<keyword evidence="12" id="KW-0675">Receptor</keyword>
<dbReference type="Pfam" id="PF13620">
    <property type="entry name" value="CarboxypepD_reg"/>
    <property type="match status" value="1"/>
</dbReference>
<feature type="chain" id="PRO_5010169107" evidence="16">
    <location>
        <begin position="26"/>
        <end position="796"/>
    </location>
</feature>
<sequence length="796" mass="86572">MRTFRSRAMGMALAASALAATHATAQTASSSVVCGGAMTPVELAVTDAQGASISGAHIAMTCGSVVKSATTNESGVVVVEVPAGSYVMHTEAEGFQAQEKTIHVLASVAASHFDVAMAVRSNAETVTVSTSNGSLVAASDIGTRTETLLRDVPQSLQIVSRQVLDQQQARSMNDVLRNVAGVVIPWTSGGRYESITIRGFTTMNQFKDGFRNDPSSNRAPLELSNVERVEVLKGPSSMVFGRLDPSGVVNVVTRAPSPNRAFNASYTSGSFRYNQLNLDFTGAFNKTQSLLYRFTVSGLDTKSFRNYAFTQKAFIAPVLTWVVNPTMSVRFYSEFLIQNSVNDQGLIAVGTRPANVPISTYLNDPKLIAPDRQGKVGISVDKTIGSHWVLRSYERSSVGVSIYNSRVAQSLSTKDNRTITLNDSTSEQNFQTHYWVNEAVGRIRTGPIGHTILGGFELDREINPNYAKARPAALGAVTLDLYNPNYAALPTRVLGPDISNNADGSYGGFYLQDQIELRKNLKLTLGTRYDIAKTITDTYFSARGAYVPHVSGRNTAWSPRTGIVYQPIERISLYATYAKSFQPQIGTTFDSTPYKPTRGELMETGIRFTNPSQRYVSTISAFQIKQTNVLTADPVHTGYSIAVGEQRSKGIESDNTFQLTRDWNIIAGYAYNIPQVTQDNTIRVGNLLAGAPRHTGNFWTHYTMSNGGLKGLGVGAGVFGSGRRYGDANNTYLTPGYARVDTNLSYSRTLHDASRLNVNFNVQNVGDRRYFEGGSTRVRVAPGAPRTIIGSITWTR</sequence>
<evidence type="ECO:0000256" key="13">
    <source>
        <dbReference type="ARBA" id="ARBA00023237"/>
    </source>
</evidence>
<feature type="signal peptide" evidence="16">
    <location>
        <begin position="1"/>
        <end position="25"/>
    </location>
</feature>
<evidence type="ECO:0000256" key="5">
    <source>
        <dbReference type="ARBA" id="ARBA00022496"/>
    </source>
</evidence>
<keyword evidence="13 14" id="KW-0998">Cell outer membrane</keyword>
<dbReference type="InterPro" id="IPR008969">
    <property type="entry name" value="CarboxyPept-like_regulatory"/>
</dbReference>
<keyword evidence="5" id="KW-0410">Iron transport</keyword>